<reference evidence="2" key="1">
    <citation type="submission" date="2018-02" db="EMBL/GenBank/DDBJ databases">
        <authorList>
            <person name="Kim S.-K."/>
            <person name="Jung H.-I."/>
            <person name="Lee S.-W."/>
        </authorList>
    </citation>
    <scope>NUCLEOTIDE SEQUENCE</scope>
    <source>
        <strain evidence="2">SK3146</strain>
    </source>
</reference>
<dbReference type="EMBL" id="CP027059">
    <property type="protein sequence ID" value="UQZ87363.1"/>
    <property type="molecule type" value="Genomic_DNA"/>
</dbReference>
<gene>
    <name evidence="2" type="ORF">SK3146_06660</name>
</gene>
<proteinExistence type="predicted"/>
<accession>A0ABY4RYQ5</accession>
<protein>
    <submittedName>
        <fullName evidence="2">Uncharacterized protein</fullName>
    </submittedName>
</protein>
<dbReference type="RefSeq" id="WP_249862829.1">
    <property type="nucleotide sequence ID" value="NZ_CP027059.1"/>
</dbReference>
<keyword evidence="3" id="KW-1185">Reference proteome</keyword>
<name>A0ABY4RYQ5_9BACL</name>
<feature type="compositionally biased region" description="Basic and acidic residues" evidence="1">
    <location>
        <begin position="91"/>
        <end position="106"/>
    </location>
</feature>
<sequence>MSLRPVELQIALHKNDEAGARQHHMNHKPQQDQTMLAAEAVKQAEKERQTTGVSEQIHHASVKDKPRDKQGGSGGKHAGKRSAAEAGPSAERGEHPFKGKHIDLSL</sequence>
<evidence type="ECO:0000313" key="2">
    <source>
        <dbReference type="EMBL" id="UQZ87363.1"/>
    </source>
</evidence>
<dbReference type="Proteomes" id="UP001057134">
    <property type="component" value="Chromosome"/>
</dbReference>
<organism evidence="2 3">
    <name type="scientific">Paenibacillus konkukensis</name>
    <dbReference type="NCBI Taxonomy" id="2020716"/>
    <lineage>
        <taxon>Bacteria</taxon>
        <taxon>Bacillati</taxon>
        <taxon>Bacillota</taxon>
        <taxon>Bacilli</taxon>
        <taxon>Bacillales</taxon>
        <taxon>Paenibacillaceae</taxon>
        <taxon>Paenibacillus</taxon>
    </lineage>
</organism>
<feature type="compositionally biased region" description="Basic and acidic residues" evidence="1">
    <location>
        <begin position="56"/>
        <end position="70"/>
    </location>
</feature>
<feature type="region of interest" description="Disordered" evidence="1">
    <location>
        <begin position="1"/>
        <end position="106"/>
    </location>
</feature>
<evidence type="ECO:0000256" key="1">
    <source>
        <dbReference type="SAM" id="MobiDB-lite"/>
    </source>
</evidence>
<evidence type="ECO:0000313" key="3">
    <source>
        <dbReference type="Proteomes" id="UP001057134"/>
    </source>
</evidence>
<reference evidence="2" key="2">
    <citation type="journal article" date="2021" name="J Anim Sci Technol">
        <title>Complete genome sequence of Paenibacillus konkukensis sp. nov. SK3146 as a potential probiotic strain.</title>
        <authorList>
            <person name="Jung H.I."/>
            <person name="Park S."/>
            <person name="Niu K.M."/>
            <person name="Lee S.W."/>
            <person name="Kothari D."/>
            <person name="Yi K.J."/>
            <person name="Kim S.K."/>
        </authorList>
    </citation>
    <scope>NUCLEOTIDE SEQUENCE</scope>
    <source>
        <strain evidence="2">SK3146</strain>
    </source>
</reference>